<sequence length="229" mass="26766">MQSLLQDLDIEVKIDFDKEAFYGEIYRCINGTEWRVKNNQKAQENYFGVNNLETFFKLIKEKYIEAYYANGIYGDTLKEILFDEEIRGKYIKVYPILKYKGKDINKLSVGQKGTMYLKMKLATEAFSKPIIFDQPEDDLDNQFIIKELVDLFKDLKKYRQIIIITHNANLVVNADAEQIVVARNNNEKLSYLSGSLENPEVNKHICEILEGGVQAFKNREKKYGFNTRL</sequence>
<organism evidence="1 2">
    <name type="scientific">Capnocytophaga felis</name>
    <dbReference type="NCBI Taxonomy" id="2267611"/>
    <lineage>
        <taxon>Bacteria</taxon>
        <taxon>Pseudomonadati</taxon>
        <taxon>Bacteroidota</taxon>
        <taxon>Flavobacteriia</taxon>
        <taxon>Flavobacteriales</taxon>
        <taxon>Flavobacteriaceae</taxon>
        <taxon>Capnocytophaga</taxon>
    </lineage>
</organism>
<dbReference type="OrthoDB" id="9791620at2"/>
<proteinExistence type="predicted"/>
<keyword evidence="2" id="KW-1185">Reference proteome</keyword>
<dbReference type="AlphaFoldDB" id="A0A5M4BBM8"/>
<gene>
    <name evidence="1" type="ORF">RCZ01_23060</name>
</gene>
<dbReference type="EMBL" id="BLBC01000015">
    <property type="protein sequence ID" value="GET47004.1"/>
    <property type="molecule type" value="Genomic_DNA"/>
</dbReference>
<reference evidence="2" key="1">
    <citation type="journal article" date="2020" name="Int. J. Syst. Evol. Microbiol.">
        <title>Capnocytophaga felis sp. nov. isolated from the feline oral cavity.</title>
        <authorList>
            <person name="Suzuki M."/>
            <person name="Umeda K."/>
            <person name="Kimura M."/>
            <person name="Imaoka K."/>
            <person name="Morikawa S."/>
            <person name="Maeda K."/>
        </authorList>
    </citation>
    <scope>NUCLEOTIDE SEQUENCE [LARGE SCALE GENOMIC DNA]</scope>
    <source>
        <strain evidence="2">KC07070</strain>
    </source>
</reference>
<dbReference type="Proteomes" id="UP000398217">
    <property type="component" value="Unassembled WGS sequence"/>
</dbReference>
<evidence type="ECO:0000313" key="2">
    <source>
        <dbReference type="Proteomes" id="UP000398217"/>
    </source>
</evidence>
<dbReference type="RefSeq" id="WP_155285618.1">
    <property type="nucleotide sequence ID" value="NZ_BLBC01000015.1"/>
</dbReference>
<dbReference type="SUPFAM" id="SSF52540">
    <property type="entry name" value="P-loop containing nucleoside triphosphate hydrolases"/>
    <property type="match status" value="1"/>
</dbReference>
<protein>
    <recommendedName>
        <fullName evidence="3">ATPase AAA-type core domain-containing protein</fullName>
    </recommendedName>
</protein>
<accession>A0A5M4BBM8</accession>
<comment type="caution">
    <text evidence="1">The sequence shown here is derived from an EMBL/GenBank/DDBJ whole genome shotgun (WGS) entry which is preliminary data.</text>
</comment>
<name>A0A5M4BBM8_9FLAO</name>
<evidence type="ECO:0000313" key="1">
    <source>
        <dbReference type="EMBL" id="GET47004.1"/>
    </source>
</evidence>
<dbReference type="Gene3D" id="3.40.50.300">
    <property type="entry name" value="P-loop containing nucleotide triphosphate hydrolases"/>
    <property type="match status" value="1"/>
</dbReference>
<dbReference type="InterPro" id="IPR027417">
    <property type="entry name" value="P-loop_NTPase"/>
</dbReference>
<evidence type="ECO:0008006" key="3">
    <source>
        <dbReference type="Google" id="ProtNLM"/>
    </source>
</evidence>